<evidence type="ECO:0000313" key="1">
    <source>
        <dbReference type="EMBL" id="TYR20838.1"/>
    </source>
</evidence>
<dbReference type="PROSITE" id="PS51857">
    <property type="entry name" value="CSD_2"/>
    <property type="match status" value="1"/>
</dbReference>
<dbReference type="RefSeq" id="WP_015381883.1">
    <property type="nucleotide sequence ID" value="NZ_CP065982.1"/>
</dbReference>
<dbReference type="GO" id="GO:0003676">
    <property type="term" value="F:nucleic acid binding"/>
    <property type="evidence" value="ECO:0007669"/>
    <property type="project" value="InterPro"/>
</dbReference>
<dbReference type="EMBL" id="VSZI01000001">
    <property type="protein sequence ID" value="TYR20838.1"/>
    <property type="molecule type" value="Genomic_DNA"/>
</dbReference>
<gene>
    <name evidence="1" type="ORF">FYJ87_07965</name>
</gene>
<dbReference type="SMART" id="SM00357">
    <property type="entry name" value="CSP"/>
    <property type="match status" value="1"/>
</dbReference>
<protein>
    <submittedName>
        <fullName evidence="1">Cold-shock protein</fullName>
    </submittedName>
</protein>
<organism evidence="1 2">
    <name type="scientific">Corynebacterium urealyticum</name>
    <dbReference type="NCBI Taxonomy" id="43771"/>
    <lineage>
        <taxon>Bacteria</taxon>
        <taxon>Bacillati</taxon>
        <taxon>Actinomycetota</taxon>
        <taxon>Actinomycetes</taxon>
        <taxon>Mycobacteriales</taxon>
        <taxon>Corynebacteriaceae</taxon>
        <taxon>Corynebacterium</taxon>
    </lineage>
</organism>
<dbReference type="Pfam" id="PF00313">
    <property type="entry name" value="CSD"/>
    <property type="match status" value="1"/>
</dbReference>
<name>A0A5D4FY19_9CORY</name>
<accession>A0A5D4FY19</accession>
<comment type="caution">
    <text evidence="1">The sequence shown here is derived from an EMBL/GenBank/DDBJ whole genome shotgun (WGS) entry which is preliminary data.</text>
</comment>
<evidence type="ECO:0000313" key="2">
    <source>
        <dbReference type="Proteomes" id="UP000324726"/>
    </source>
</evidence>
<dbReference type="CDD" id="cd04458">
    <property type="entry name" value="CSP_CDS"/>
    <property type="match status" value="1"/>
</dbReference>
<dbReference type="AlphaFoldDB" id="A0A5D4FY19"/>
<dbReference type="Proteomes" id="UP000324726">
    <property type="component" value="Unassembled WGS sequence"/>
</dbReference>
<dbReference type="InterPro" id="IPR012340">
    <property type="entry name" value="NA-bd_OB-fold"/>
</dbReference>
<sequence length="127" mass="14252">MPVGKVRWFDADKGFGFVSNPGEEDVYVGRQVLPEGVTELVPGQRVEYEFVAARRGPQALSLTILDAGPRRAQHRFKPEQLAGMVQDTINLLDSEVVPVLQAGRRPDRRDSRQIVEILRTIARELDS</sequence>
<dbReference type="PRINTS" id="PR00050">
    <property type="entry name" value="COLDSHOCK"/>
</dbReference>
<dbReference type="InterPro" id="IPR002059">
    <property type="entry name" value="CSP_DNA-bd"/>
</dbReference>
<dbReference type="SUPFAM" id="SSF50249">
    <property type="entry name" value="Nucleic acid-binding proteins"/>
    <property type="match status" value="1"/>
</dbReference>
<proteinExistence type="predicted"/>
<dbReference type="Gene3D" id="2.40.50.140">
    <property type="entry name" value="Nucleic acid-binding proteins"/>
    <property type="match status" value="1"/>
</dbReference>
<dbReference type="InterPro" id="IPR011129">
    <property type="entry name" value="CSD"/>
</dbReference>
<reference evidence="1 2" key="1">
    <citation type="submission" date="2019-08" db="EMBL/GenBank/DDBJ databases">
        <title>Draft genome of C. urealyticum strain VH4248.</title>
        <authorList>
            <person name="Navas J."/>
        </authorList>
    </citation>
    <scope>NUCLEOTIDE SEQUENCE [LARGE SCALE GENOMIC DNA]</scope>
    <source>
        <strain evidence="1 2">VH4248</strain>
    </source>
</reference>